<accession>A0A0G1AK91</accession>
<sequence>MENFFPQLKELFNLTILLINKLAILFEKLGWGFWKIFSGIFVVILQFTIDLVKLILSYL</sequence>
<proteinExistence type="predicted"/>
<organism evidence="2 3">
    <name type="scientific">Candidatus Wolfebacteria bacterium GW2011_GWA2_42_10</name>
    <dbReference type="NCBI Taxonomy" id="1619004"/>
    <lineage>
        <taxon>Bacteria</taxon>
        <taxon>Candidatus Wolfeibacteriota</taxon>
    </lineage>
</organism>
<dbReference type="AlphaFoldDB" id="A0A0G1AK91"/>
<gene>
    <name evidence="2" type="ORF">UU85_C0001G0098</name>
</gene>
<evidence type="ECO:0000313" key="3">
    <source>
        <dbReference type="Proteomes" id="UP000034256"/>
    </source>
</evidence>
<keyword evidence="1" id="KW-1133">Transmembrane helix</keyword>
<dbReference type="EMBL" id="LCCF01000001">
    <property type="protein sequence ID" value="KKS25668.1"/>
    <property type="molecule type" value="Genomic_DNA"/>
</dbReference>
<protein>
    <submittedName>
        <fullName evidence="2">Uncharacterized protein</fullName>
    </submittedName>
</protein>
<feature type="transmembrane region" description="Helical" evidence="1">
    <location>
        <begin position="36"/>
        <end position="56"/>
    </location>
</feature>
<evidence type="ECO:0000256" key="1">
    <source>
        <dbReference type="SAM" id="Phobius"/>
    </source>
</evidence>
<evidence type="ECO:0000313" key="2">
    <source>
        <dbReference type="EMBL" id="KKS25668.1"/>
    </source>
</evidence>
<name>A0A0G1AK91_9BACT</name>
<keyword evidence="1" id="KW-0472">Membrane</keyword>
<dbReference type="Proteomes" id="UP000034256">
    <property type="component" value="Unassembled WGS sequence"/>
</dbReference>
<keyword evidence="1" id="KW-0812">Transmembrane</keyword>
<comment type="caution">
    <text evidence="2">The sequence shown here is derived from an EMBL/GenBank/DDBJ whole genome shotgun (WGS) entry which is preliminary data.</text>
</comment>
<reference evidence="2 3" key="1">
    <citation type="journal article" date="2015" name="Nature">
        <title>rRNA introns, odd ribosomes, and small enigmatic genomes across a large radiation of phyla.</title>
        <authorList>
            <person name="Brown C.T."/>
            <person name="Hug L.A."/>
            <person name="Thomas B.C."/>
            <person name="Sharon I."/>
            <person name="Castelle C.J."/>
            <person name="Singh A."/>
            <person name="Wilkins M.J."/>
            <person name="Williams K.H."/>
            <person name="Banfield J.F."/>
        </authorList>
    </citation>
    <scope>NUCLEOTIDE SEQUENCE [LARGE SCALE GENOMIC DNA]</scope>
</reference>